<keyword evidence="1" id="KW-0732">Signal</keyword>
<dbReference type="InterPro" id="IPR017946">
    <property type="entry name" value="PLC-like_Pdiesterase_TIM-brl"/>
</dbReference>
<gene>
    <name evidence="3" type="ORF">GQF63_18530</name>
</gene>
<dbReference type="CDD" id="cd08566">
    <property type="entry name" value="GDPD_AtGDE_like"/>
    <property type="match status" value="1"/>
</dbReference>
<accession>A0A6N8L2Q1</accession>
<evidence type="ECO:0000313" key="4">
    <source>
        <dbReference type="Proteomes" id="UP000435036"/>
    </source>
</evidence>
<reference evidence="3 4" key="1">
    <citation type="submission" date="2019-12" db="EMBL/GenBank/DDBJ databases">
        <authorList>
            <person name="Dong K."/>
        </authorList>
    </citation>
    <scope>NUCLEOTIDE SEQUENCE [LARGE SCALE GENOMIC DNA]</scope>
    <source>
        <strain evidence="3 4">JCM 31225</strain>
    </source>
</reference>
<dbReference type="PROSITE" id="PS51704">
    <property type="entry name" value="GP_PDE"/>
    <property type="match status" value="1"/>
</dbReference>
<dbReference type="SUPFAM" id="SSF51695">
    <property type="entry name" value="PLC-like phosphodiesterases"/>
    <property type="match status" value="1"/>
</dbReference>
<dbReference type="RefSeq" id="WP_160370743.1">
    <property type="nucleotide sequence ID" value="NZ_WSQA01000019.1"/>
</dbReference>
<dbReference type="EMBL" id="WSQA01000019">
    <property type="protein sequence ID" value="MVZ64025.1"/>
    <property type="molecule type" value="Genomic_DNA"/>
</dbReference>
<dbReference type="GO" id="GO:0006644">
    <property type="term" value="P:phospholipid metabolic process"/>
    <property type="evidence" value="ECO:0007669"/>
    <property type="project" value="TreeGrafter"/>
</dbReference>
<dbReference type="GO" id="GO:0008889">
    <property type="term" value="F:glycerophosphodiester phosphodiesterase activity"/>
    <property type="evidence" value="ECO:0007669"/>
    <property type="project" value="TreeGrafter"/>
</dbReference>
<dbReference type="PANTHER" id="PTHR46320:SF1">
    <property type="entry name" value="GLYCEROPHOSPHODIESTER PHOSPHODIESTERASE 1"/>
    <property type="match status" value="1"/>
</dbReference>
<sequence>MKTNPIRSIISLFALSLAGYSAQAQANLFLTPSKNLSELQEYFRYEEGKPVIISGHRGGMLEGYPENSIEAMEKTLSLLPSFFEIDPQLTKDSVIVLMHDKTLDRTTNAKGKVIDYTYKELQKVRLKDRQGNVTPYRIPTLVEALEWGKDRTLFNLDNKNIPWEKYVDLFKDGKYGNIVLSVRSMKEAKFYYDRLDQVMLCVAIFNQEDLKAFQATGIPYNRIMAYVGLTMNPEQQELYSFLRKKGVMCFVSIHPTADKKKNPIEQVKAYAEELIKKPDIIETDYPAMFVNEPAQQLKK</sequence>
<dbReference type="Gene3D" id="3.20.20.190">
    <property type="entry name" value="Phosphatidylinositol (PI) phosphodiesterase"/>
    <property type="match status" value="1"/>
</dbReference>
<feature type="signal peptide" evidence="1">
    <location>
        <begin position="1"/>
        <end position="26"/>
    </location>
</feature>
<evidence type="ECO:0000256" key="1">
    <source>
        <dbReference type="SAM" id="SignalP"/>
    </source>
</evidence>
<organism evidence="3 4">
    <name type="scientific">Sphingobacterium humi</name>
    <dbReference type="NCBI Taxonomy" id="1796905"/>
    <lineage>
        <taxon>Bacteria</taxon>
        <taxon>Pseudomonadati</taxon>
        <taxon>Bacteroidota</taxon>
        <taxon>Sphingobacteriia</taxon>
        <taxon>Sphingobacteriales</taxon>
        <taxon>Sphingobacteriaceae</taxon>
        <taxon>Sphingobacterium</taxon>
    </lineage>
</organism>
<dbReference type="InterPro" id="IPR030395">
    <property type="entry name" value="GP_PDE_dom"/>
</dbReference>
<feature type="chain" id="PRO_5026830613" evidence="1">
    <location>
        <begin position="27"/>
        <end position="299"/>
    </location>
</feature>
<keyword evidence="4" id="KW-1185">Reference proteome</keyword>
<dbReference type="GO" id="GO:0005886">
    <property type="term" value="C:plasma membrane"/>
    <property type="evidence" value="ECO:0007669"/>
    <property type="project" value="TreeGrafter"/>
</dbReference>
<dbReference type="Pfam" id="PF03009">
    <property type="entry name" value="GDPD"/>
    <property type="match status" value="1"/>
</dbReference>
<feature type="domain" description="GP-PDE" evidence="2">
    <location>
        <begin position="51"/>
        <end position="293"/>
    </location>
</feature>
<proteinExistence type="predicted"/>
<evidence type="ECO:0000259" key="2">
    <source>
        <dbReference type="PROSITE" id="PS51704"/>
    </source>
</evidence>
<comment type="caution">
    <text evidence="3">The sequence shown here is derived from an EMBL/GenBank/DDBJ whole genome shotgun (WGS) entry which is preliminary data.</text>
</comment>
<dbReference type="AlphaFoldDB" id="A0A6N8L2Q1"/>
<dbReference type="PANTHER" id="PTHR46320">
    <property type="entry name" value="GLYCEROPHOSPHODIESTER PHOSPHODIESTERASE 1"/>
    <property type="match status" value="1"/>
</dbReference>
<name>A0A6N8L2Q1_9SPHI</name>
<dbReference type="OrthoDB" id="384721at2"/>
<dbReference type="GO" id="GO:0070291">
    <property type="term" value="P:N-acylethanolamine metabolic process"/>
    <property type="evidence" value="ECO:0007669"/>
    <property type="project" value="TreeGrafter"/>
</dbReference>
<protein>
    <submittedName>
        <fullName evidence="3">Glycerophosphodiester phosphodiesterase</fullName>
    </submittedName>
</protein>
<dbReference type="Proteomes" id="UP000435036">
    <property type="component" value="Unassembled WGS sequence"/>
</dbReference>
<evidence type="ECO:0000313" key="3">
    <source>
        <dbReference type="EMBL" id="MVZ64025.1"/>
    </source>
</evidence>
<dbReference type="GO" id="GO:0006580">
    <property type="term" value="P:ethanolamine metabolic process"/>
    <property type="evidence" value="ECO:0007669"/>
    <property type="project" value="TreeGrafter"/>
</dbReference>